<reference evidence="1 2" key="1">
    <citation type="submission" date="2019-08" db="EMBL/GenBank/DDBJ databases">
        <title>Whole genome of Aphis craccivora.</title>
        <authorList>
            <person name="Voronova N.V."/>
            <person name="Shulinski R.S."/>
            <person name="Bandarenka Y.V."/>
            <person name="Zhorov D.G."/>
            <person name="Warner D."/>
        </authorList>
    </citation>
    <scope>NUCLEOTIDE SEQUENCE [LARGE SCALE GENOMIC DNA]</scope>
    <source>
        <strain evidence="1">180601</strain>
        <tissue evidence="1">Whole Body</tissue>
    </source>
</reference>
<dbReference type="InterPro" id="IPR053164">
    <property type="entry name" value="IS1016-like_transposase"/>
</dbReference>
<dbReference type="PANTHER" id="PTHR47163:SF2">
    <property type="entry name" value="SI:DKEY-17M8.2"/>
    <property type="match status" value="1"/>
</dbReference>
<comment type="caution">
    <text evidence="1">The sequence shown here is derived from an EMBL/GenBank/DDBJ whole genome shotgun (WGS) entry which is preliminary data.</text>
</comment>
<evidence type="ECO:0000313" key="1">
    <source>
        <dbReference type="EMBL" id="KAF0756103.1"/>
    </source>
</evidence>
<accession>A0A6G0YI08</accession>
<evidence type="ECO:0000313" key="2">
    <source>
        <dbReference type="Proteomes" id="UP000478052"/>
    </source>
</evidence>
<dbReference type="EMBL" id="VUJU01003939">
    <property type="protein sequence ID" value="KAF0756103.1"/>
    <property type="molecule type" value="Genomic_DNA"/>
</dbReference>
<keyword evidence="2" id="KW-1185">Reference proteome</keyword>
<organism evidence="1 2">
    <name type="scientific">Aphis craccivora</name>
    <name type="common">Cowpea aphid</name>
    <dbReference type="NCBI Taxonomy" id="307492"/>
    <lineage>
        <taxon>Eukaryota</taxon>
        <taxon>Metazoa</taxon>
        <taxon>Ecdysozoa</taxon>
        <taxon>Arthropoda</taxon>
        <taxon>Hexapoda</taxon>
        <taxon>Insecta</taxon>
        <taxon>Pterygota</taxon>
        <taxon>Neoptera</taxon>
        <taxon>Paraneoptera</taxon>
        <taxon>Hemiptera</taxon>
        <taxon>Sternorrhyncha</taxon>
        <taxon>Aphidomorpha</taxon>
        <taxon>Aphidoidea</taxon>
        <taxon>Aphididae</taxon>
        <taxon>Aphidini</taxon>
        <taxon>Aphis</taxon>
        <taxon>Aphis</taxon>
    </lineage>
</organism>
<dbReference type="OrthoDB" id="8597234at2759"/>
<protein>
    <submittedName>
        <fullName evidence="1">Dual specificity protein phosphatase CDC14B-like</fullName>
    </submittedName>
</protein>
<name>A0A6G0YI08_APHCR</name>
<dbReference type="PANTHER" id="PTHR47163">
    <property type="entry name" value="DDE_TNP_IS1595 DOMAIN-CONTAINING PROTEIN"/>
    <property type="match status" value="1"/>
</dbReference>
<dbReference type="AlphaFoldDB" id="A0A6G0YI08"/>
<gene>
    <name evidence="1" type="ORF">FWK35_00019571</name>
</gene>
<proteinExistence type="predicted"/>
<sequence>MDFFNLSSSEKDAVNFLLERRVLPSARIYPNNHLENFYFGKKNRNSSNGDQEQHSGRYHDLFRLLACIEHRIIKKSPVFDHYTVNHTYNFVDPTTEAHTQMIERLWGSAKW</sequence>
<dbReference type="Proteomes" id="UP000478052">
    <property type="component" value="Unassembled WGS sequence"/>
</dbReference>